<name>A0A5B7JPL2_PORTR</name>
<keyword evidence="2" id="KW-1185">Reference proteome</keyword>
<comment type="caution">
    <text evidence="1">The sequence shown here is derived from an EMBL/GenBank/DDBJ whole genome shotgun (WGS) entry which is preliminary data.</text>
</comment>
<gene>
    <name evidence="1" type="ORF">E2C01_094121</name>
</gene>
<evidence type="ECO:0008006" key="3">
    <source>
        <dbReference type="Google" id="ProtNLM"/>
    </source>
</evidence>
<protein>
    <recommendedName>
        <fullName evidence="3">Endonuclease/exonuclease/phosphatase domain-containing protein</fullName>
    </recommendedName>
</protein>
<evidence type="ECO:0000313" key="1">
    <source>
        <dbReference type="EMBL" id="MPC98740.1"/>
    </source>
</evidence>
<proteinExistence type="predicted"/>
<dbReference type="AlphaFoldDB" id="A0A5B7JPL2"/>
<organism evidence="1 2">
    <name type="scientific">Portunus trituberculatus</name>
    <name type="common">Swimming crab</name>
    <name type="synonym">Neptunus trituberculatus</name>
    <dbReference type="NCBI Taxonomy" id="210409"/>
    <lineage>
        <taxon>Eukaryota</taxon>
        <taxon>Metazoa</taxon>
        <taxon>Ecdysozoa</taxon>
        <taxon>Arthropoda</taxon>
        <taxon>Crustacea</taxon>
        <taxon>Multicrustacea</taxon>
        <taxon>Malacostraca</taxon>
        <taxon>Eumalacostraca</taxon>
        <taxon>Eucarida</taxon>
        <taxon>Decapoda</taxon>
        <taxon>Pleocyemata</taxon>
        <taxon>Brachyura</taxon>
        <taxon>Eubrachyura</taxon>
        <taxon>Portunoidea</taxon>
        <taxon>Portunidae</taxon>
        <taxon>Portuninae</taxon>
        <taxon>Portunus</taxon>
    </lineage>
</organism>
<reference evidence="1 2" key="1">
    <citation type="submission" date="2019-05" db="EMBL/GenBank/DDBJ databases">
        <title>Another draft genome of Portunus trituberculatus and its Hox gene families provides insights of decapod evolution.</title>
        <authorList>
            <person name="Jeong J.-H."/>
            <person name="Song I."/>
            <person name="Kim S."/>
            <person name="Choi T."/>
            <person name="Kim D."/>
            <person name="Ryu S."/>
            <person name="Kim W."/>
        </authorList>
    </citation>
    <scope>NUCLEOTIDE SEQUENCE [LARGE SCALE GENOMIC DNA]</scope>
    <source>
        <tissue evidence="1">Muscle</tissue>
    </source>
</reference>
<accession>A0A5B7JPL2</accession>
<dbReference type="Proteomes" id="UP000324222">
    <property type="component" value="Unassembled WGS sequence"/>
</dbReference>
<evidence type="ECO:0000313" key="2">
    <source>
        <dbReference type="Proteomes" id="UP000324222"/>
    </source>
</evidence>
<sequence length="94" mass="11457">MMYQRVKENTRFRRNDKPARLDLVFTMGIQMNDDLRFKCPLGKSDHVILEMDIEEGKEDRDESYKGYRLNYRKADIENLKNYFKNVNWEEIENS</sequence>
<dbReference type="EMBL" id="VSRR010115357">
    <property type="protein sequence ID" value="MPC98740.1"/>
    <property type="molecule type" value="Genomic_DNA"/>
</dbReference>